<keyword evidence="2 4" id="KW-0863">Zinc-finger</keyword>
<evidence type="ECO:0000313" key="7">
    <source>
        <dbReference type="Proteomes" id="UP001437256"/>
    </source>
</evidence>
<feature type="domain" description="RING-type" evidence="5">
    <location>
        <begin position="129"/>
        <end position="188"/>
    </location>
</feature>
<evidence type="ECO:0000259" key="5">
    <source>
        <dbReference type="PROSITE" id="PS50089"/>
    </source>
</evidence>
<gene>
    <name evidence="6" type="primary">PSH1_3</name>
    <name evidence="6" type="ORF">AAF712_012029</name>
</gene>
<dbReference type="PROSITE" id="PS50089">
    <property type="entry name" value="ZF_RING_2"/>
    <property type="match status" value="1"/>
</dbReference>
<dbReference type="InterPro" id="IPR013083">
    <property type="entry name" value="Znf_RING/FYVE/PHD"/>
</dbReference>
<evidence type="ECO:0000256" key="4">
    <source>
        <dbReference type="PROSITE-ProRule" id="PRU00175"/>
    </source>
</evidence>
<dbReference type="EMBL" id="JBBXMP010000146">
    <property type="protein sequence ID" value="KAL0061159.1"/>
    <property type="molecule type" value="Genomic_DNA"/>
</dbReference>
<reference evidence="6 7" key="1">
    <citation type="submission" date="2024-05" db="EMBL/GenBank/DDBJ databases">
        <title>A draft genome resource for the thread blight pathogen Marasmius tenuissimus strain MS-2.</title>
        <authorList>
            <person name="Yulfo-Soto G.E."/>
            <person name="Baruah I.K."/>
            <person name="Amoako-Attah I."/>
            <person name="Bukari Y."/>
            <person name="Meinhardt L.W."/>
            <person name="Bailey B.A."/>
            <person name="Cohen S.P."/>
        </authorList>
    </citation>
    <scope>NUCLEOTIDE SEQUENCE [LARGE SCALE GENOMIC DNA]</scope>
    <source>
        <strain evidence="6 7">MS-2</strain>
    </source>
</reference>
<dbReference type="InterPro" id="IPR027370">
    <property type="entry name" value="Znf-RING_euk"/>
</dbReference>
<evidence type="ECO:0000256" key="1">
    <source>
        <dbReference type="ARBA" id="ARBA00022723"/>
    </source>
</evidence>
<keyword evidence="3" id="KW-0862">Zinc</keyword>
<proteinExistence type="predicted"/>
<dbReference type="Gene3D" id="3.30.40.10">
    <property type="entry name" value="Zinc/RING finger domain, C3HC4 (zinc finger)"/>
    <property type="match status" value="1"/>
</dbReference>
<sequence length="271" mass="29910">MILSTDFLLSILRAVGRRAQVVIQEHKTLVPWGERQLQSSGYRFPELLKYPLAVLIGLGASLIGVELELLNLAVHVLLFFIDKSLVPLVAAAKILFRAWGCVVKSSHQARWMAVGFLMDVSSVEAVTKCGVCANSMETPWVLACGHVFCRNCLVSWFDTILGHFLETCQDELADDDTPEPPYTCPYCRFSVHSPPAPCFALKAIMDDVGKLKGSCGGQAVDRDWSKFWPEEAELLRATVEDNEVVVAVDTEIQAGAGPQETLEGLQQWEEA</sequence>
<dbReference type="Pfam" id="PF13445">
    <property type="entry name" value="zf-RING_UBOX"/>
    <property type="match status" value="1"/>
</dbReference>
<accession>A0ABR2ZIX4</accession>
<dbReference type="InterPro" id="IPR017907">
    <property type="entry name" value="Znf_RING_CS"/>
</dbReference>
<dbReference type="PROSITE" id="PS00518">
    <property type="entry name" value="ZF_RING_1"/>
    <property type="match status" value="1"/>
</dbReference>
<keyword evidence="7" id="KW-1185">Reference proteome</keyword>
<dbReference type="SUPFAM" id="SSF57850">
    <property type="entry name" value="RING/U-box"/>
    <property type="match status" value="1"/>
</dbReference>
<dbReference type="Proteomes" id="UP001437256">
    <property type="component" value="Unassembled WGS sequence"/>
</dbReference>
<organism evidence="6 7">
    <name type="scientific">Marasmius tenuissimus</name>
    <dbReference type="NCBI Taxonomy" id="585030"/>
    <lineage>
        <taxon>Eukaryota</taxon>
        <taxon>Fungi</taxon>
        <taxon>Dikarya</taxon>
        <taxon>Basidiomycota</taxon>
        <taxon>Agaricomycotina</taxon>
        <taxon>Agaricomycetes</taxon>
        <taxon>Agaricomycetidae</taxon>
        <taxon>Agaricales</taxon>
        <taxon>Marasmiineae</taxon>
        <taxon>Marasmiaceae</taxon>
        <taxon>Marasmius</taxon>
    </lineage>
</organism>
<comment type="caution">
    <text evidence="6">The sequence shown here is derived from an EMBL/GenBank/DDBJ whole genome shotgun (WGS) entry which is preliminary data.</text>
</comment>
<dbReference type="SMART" id="SM00184">
    <property type="entry name" value="RING"/>
    <property type="match status" value="1"/>
</dbReference>
<dbReference type="InterPro" id="IPR001841">
    <property type="entry name" value="Znf_RING"/>
</dbReference>
<name>A0ABR2ZIX4_9AGAR</name>
<evidence type="ECO:0000313" key="6">
    <source>
        <dbReference type="EMBL" id="KAL0061159.1"/>
    </source>
</evidence>
<keyword evidence="1" id="KW-0479">Metal-binding</keyword>
<evidence type="ECO:0000256" key="2">
    <source>
        <dbReference type="ARBA" id="ARBA00022771"/>
    </source>
</evidence>
<evidence type="ECO:0000256" key="3">
    <source>
        <dbReference type="ARBA" id="ARBA00022833"/>
    </source>
</evidence>
<protein>
    <submittedName>
        <fullName evidence="6">E3 ubiquitin ligase</fullName>
    </submittedName>
</protein>